<keyword evidence="4" id="KW-1185">Reference proteome</keyword>
<dbReference type="Pfam" id="PF01266">
    <property type="entry name" value="DAO"/>
    <property type="match status" value="1"/>
</dbReference>
<dbReference type="EMBL" id="JBEPML010000004">
    <property type="protein sequence ID" value="MET3791384.1"/>
    <property type="molecule type" value="Genomic_DNA"/>
</dbReference>
<keyword evidence="1" id="KW-0560">Oxidoreductase</keyword>
<gene>
    <name evidence="3" type="ORF">ABID37_001592</name>
</gene>
<dbReference type="PANTHER" id="PTHR13847:SF281">
    <property type="entry name" value="FAD DEPENDENT OXIDOREDUCTASE DOMAIN-CONTAINING PROTEIN"/>
    <property type="match status" value="1"/>
</dbReference>
<dbReference type="PANTHER" id="PTHR13847">
    <property type="entry name" value="SARCOSINE DEHYDROGENASE-RELATED"/>
    <property type="match status" value="1"/>
</dbReference>
<reference evidence="3 4" key="1">
    <citation type="submission" date="2024-06" db="EMBL/GenBank/DDBJ databases">
        <title>Genomic Encyclopedia of Type Strains, Phase IV (KMG-IV): sequencing the most valuable type-strain genomes for metagenomic binning, comparative biology and taxonomic classification.</title>
        <authorList>
            <person name="Goeker M."/>
        </authorList>
    </citation>
    <scope>NUCLEOTIDE SEQUENCE [LARGE SCALE GENOMIC DNA]</scope>
    <source>
        <strain evidence="3 4">DSM 27865</strain>
    </source>
</reference>
<feature type="domain" description="FAD dependent oxidoreductase" evidence="2">
    <location>
        <begin position="42"/>
        <end position="392"/>
    </location>
</feature>
<dbReference type="InterPro" id="IPR006076">
    <property type="entry name" value="FAD-dep_OxRdtase"/>
</dbReference>
<accession>A0ABV2MY26</accession>
<proteinExistence type="predicted"/>
<name>A0ABV2MY26_9HYPH</name>
<dbReference type="RefSeq" id="WP_354193714.1">
    <property type="nucleotide sequence ID" value="NZ_JBEPML010000004.1"/>
</dbReference>
<organism evidence="3 4">
    <name type="scientific">Aquamicrobium terrae</name>
    <dbReference type="NCBI Taxonomy" id="1324945"/>
    <lineage>
        <taxon>Bacteria</taxon>
        <taxon>Pseudomonadati</taxon>
        <taxon>Pseudomonadota</taxon>
        <taxon>Alphaproteobacteria</taxon>
        <taxon>Hyphomicrobiales</taxon>
        <taxon>Phyllobacteriaceae</taxon>
        <taxon>Aquamicrobium</taxon>
    </lineage>
</organism>
<dbReference type="Proteomes" id="UP001549076">
    <property type="component" value="Unassembled WGS sequence"/>
</dbReference>
<dbReference type="Gene3D" id="3.50.50.60">
    <property type="entry name" value="FAD/NAD(P)-binding domain"/>
    <property type="match status" value="1"/>
</dbReference>
<comment type="caution">
    <text evidence="3">The sequence shown here is derived from an EMBL/GenBank/DDBJ whole genome shotgun (WGS) entry which is preliminary data.</text>
</comment>
<evidence type="ECO:0000259" key="2">
    <source>
        <dbReference type="Pfam" id="PF01266"/>
    </source>
</evidence>
<dbReference type="SUPFAM" id="SSF51905">
    <property type="entry name" value="FAD/NAD(P)-binding domain"/>
    <property type="match status" value="1"/>
</dbReference>
<evidence type="ECO:0000256" key="1">
    <source>
        <dbReference type="ARBA" id="ARBA00023002"/>
    </source>
</evidence>
<dbReference type="InterPro" id="IPR036188">
    <property type="entry name" value="FAD/NAD-bd_sf"/>
</dbReference>
<evidence type="ECO:0000313" key="3">
    <source>
        <dbReference type="EMBL" id="MET3791384.1"/>
    </source>
</evidence>
<sequence>MSFNPPVFEDPARDSFETSLWHETAIAVPRYPKLSGRQKAEVVVIGSGYTGLSAAIDLAAQGKDVVVLDAREPGFGASGRNGGQVIPAFKYDPDGIAKVYGEELGEAVLDMVSKTADVVFDLVRRFDIACDPRQTGWIQAAYGSSGIDKVKSRHRQWQQRGAPVELLERDELARQTGTGLYPLGVLFRNGGTVQPLSYARGMAIAAASIGARILAYSLVRAIEPDASGWRVSTADGSVTAARVIIATNGYNTPIWPGLRESVVPLYSMQIASPPLPPELSRQVLPVVEAMADTRRLVWYFRKDRDHRFVIGSRGPFKARPSESDARTLVEAACKLFPALRDTAFPYRWAGRVAMTTDQIPHLHQLAPGVFAALGCNGRGVGMGTMMGKILAAASMGAERQVLPYPVSELHPIPFHAFHRVGVHAMITCYRMLDQFS</sequence>
<evidence type="ECO:0000313" key="4">
    <source>
        <dbReference type="Proteomes" id="UP001549076"/>
    </source>
</evidence>
<protein>
    <submittedName>
        <fullName evidence="3">Glycine/D-amino acid oxidase-like deaminating enzyme</fullName>
    </submittedName>
</protein>
<dbReference type="Gene3D" id="3.30.9.10">
    <property type="entry name" value="D-Amino Acid Oxidase, subunit A, domain 2"/>
    <property type="match status" value="1"/>
</dbReference>